<evidence type="ECO:0000259" key="8">
    <source>
        <dbReference type="Pfam" id="PF02397"/>
    </source>
</evidence>
<gene>
    <name evidence="9" type="ORF">F0145_13730</name>
</gene>
<dbReference type="Gene3D" id="3.40.50.720">
    <property type="entry name" value="NAD(P)-binding Rossmann-like Domain"/>
    <property type="match status" value="1"/>
</dbReference>
<comment type="similarity">
    <text evidence="2">Belongs to the bacterial sugar transferase family.</text>
</comment>
<dbReference type="PANTHER" id="PTHR30576:SF0">
    <property type="entry name" value="UNDECAPRENYL-PHOSPHATE N-ACETYLGALACTOSAMINYL 1-PHOSPHATE TRANSFERASE-RELATED"/>
    <property type="match status" value="1"/>
</dbReference>
<evidence type="ECO:0000256" key="3">
    <source>
        <dbReference type="ARBA" id="ARBA00022679"/>
    </source>
</evidence>
<dbReference type="RefSeq" id="WP_150088994.1">
    <property type="nucleotide sequence ID" value="NZ_VWSF01000010.1"/>
</dbReference>
<accession>A0A5M6DAZ9</accession>
<evidence type="ECO:0000256" key="2">
    <source>
        <dbReference type="ARBA" id="ARBA00006464"/>
    </source>
</evidence>
<dbReference type="GO" id="GO:0016020">
    <property type="term" value="C:membrane"/>
    <property type="evidence" value="ECO:0007669"/>
    <property type="project" value="UniProtKB-SubCell"/>
</dbReference>
<keyword evidence="4 7" id="KW-0812">Transmembrane</keyword>
<dbReference type="Pfam" id="PF02397">
    <property type="entry name" value="Bac_transf"/>
    <property type="match status" value="1"/>
</dbReference>
<feature type="transmembrane region" description="Helical" evidence="7">
    <location>
        <begin position="12"/>
        <end position="32"/>
    </location>
</feature>
<keyword evidence="6 7" id="KW-0472">Membrane</keyword>
<feature type="transmembrane region" description="Helical" evidence="7">
    <location>
        <begin position="44"/>
        <end position="64"/>
    </location>
</feature>
<keyword evidence="5 7" id="KW-1133">Transmembrane helix</keyword>
<dbReference type="NCBIfam" id="TIGR03025">
    <property type="entry name" value="EPS_sugtrans"/>
    <property type="match status" value="1"/>
</dbReference>
<evidence type="ECO:0000313" key="10">
    <source>
        <dbReference type="Proteomes" id="UP000323426"/>
    </source>
</evidence>
<feature type="transmembrane region" description="Helical" evidence="7">
    <location>
        <begin position="84"/>
        <end position="103"/>
    </location>
</feature>
<dbReference type="InterPro" id="IPR017475">
    <property type="entry name" value="EPS_sugar_tfrase"/>
</dbReference>
<dbReference type="Proteomes" id="UP000323426">
    <property type="component" value="Unassembled WGS sequence"/>
</dbReference>
<feature type="transmembrane region" description="Helical" evidence="7">
    <location>
        <begin position="109"/>
        <end position="130"/>
    </location>
</feature>
<name>A0A5M6DAZ9_9BACT</name>
<evidence type="ECO:0000256" key="1">
    <source>
        <dbReference type="ARBA" id="ARBA00004141"/>
    </source>
</evidence>
<evidence type="ECO:0000256" key="5">
    <source>
        <dbReference type="ARBA" id="ARBA00022989"/>
    </source>
</evidence>
<dbReference type="GO" id="GO:0089702">
    <property type="term" value="F:undecaprenyl-phosphate glucose phosphotransferase activity"/>
    <property type="evidence" value="ECO:0007669"/>
    <property type="project" value="UniProtKB-EC"/>
</dbReference>
<dbReference type="Pfam" id="PF13727">
    <property type="entry name" value="CoA_binding_3"/>
    <property type="match status" value="1"/>
</dbReference>
<comment type="caution">
    <text evidence="9">The sequence shown here is derived from an EMBL/GenBank/DDBJ whole genome shotgun (WGS) entry which is preliminary data.</text>
</comment>
<dbReference type="AlphaFoldDB" id="A0A5M6DAZ9"/>
<evidence type="ECO:0000313" key="9">
    <source>
        <dbReference type="EMBL" id="KAA5544744.1"/>
    </source>
</evidence>
<reference evidence="9 10" key="1">
    <citation type="submission" date="2019-09" db="EMBL/GenBank/DDBJ databases">
        <title>Genome sequence and assembly of Adhaeribacter sp.</title>
        <authorList>
            <person name="Chhetri G."/>
        </authorList>
    </citation>
    <scope>NUCLEOTIDE SEQUENCE [LARGE SCALE GENOMIC DNA]</scope>
    <source>
        <strain evidence="9 10">DK36</strain>
    </source>
</reference>
<dbReference type="NCBIfam" id="TIGR03023">
    <property type="entry name" value="WcaJ_sugtrans"/>
    <property type="match status" value="1"/>
</dbReference>
<organism evidence="9 10">
    <name type="scientific">Adhaeribacter rhizoryzae</name>
    <dbReference type="NCBI Taxonomy" id="2607907"/>
    <lineage>
        <taxon>Bacteria</taxon>
        <taxon>Pseudomonadati</taxon>
        <taxon>Bacteroidota</taxon>
        <taxon>Cytophagia</taxon>
        <taxon>Cytophagales</taxon>
        <taxon>Hymenobacteraceae</taxon>
        <taxon>Adhaeribacter</taxon>
    </lineage>
</organism>
<comment type="subcellular location">
    <subcellularLocation>
        <location evidence="1">Membrane</location>
        <topology evidence="1">Multi-pass membrane protein</topology>
    </subcellularLocation>
</comment>
<dbReference type="EMBL" id="VWSF01000010">
    <property type="protein sequence ID" value="KAA5544744.1"/>
    <property type="molecule type" value="Genomic_DNA"/>
</dbReference>
<evidence type="ECO:0000256" key="6">
    <source>
        <dbReference type="ARBA" id="ARBA00023136"/>
    </source>
</evidence>
<keyword evidence="3 9" id="KW-0808">Transferase</keyword>
<dbReference type="EC" id="2.7.8.31" evidence="9"/>
<proteinExistence type="inferred from homology"/>
<sequence length="460" mass="53705">MSGQYSRYIKLIYSLGDLFFINISAILGYYLQFRSFSNFIDSRYLSLLLFSNLAWLATSSILNVYNIHRVTRITNITSSVLKQIILYILLIEATLNITESYFFSRSLLTTSYILLAFFMVAWRVGLIHLLKLYRRKGYNYRQVIIAGYSRSSLNLQSFFQTHPEHGYRFLGYFDDNAEHGDKVIGKIADIRSFVYENNVDEIYCSPYELSREQVIQLIDFADNNLIRLKFLPDTSGFDYKKFKVDFYDLLPVIILRTIPLDDVFNKIVKRSFDIVFSLIIIVGLLSWLIPLLAILIKLDSKGPVFFKQQRSGINNDSFWCWKLRSMYVNNESDTRQATKNDSRITRIGAFLRKTSLDELPQFFNVLIGNMSVVGPRPHMVKHTEEYSQMIDKFMVRHFIKPGITGLSQVMGYRGDTTDSRKMKGRVKIDIFYLENWSFLLDIKIIFLTIYNIFQGEENAG</sequence>
<feature type="transmembrane region" description="Helical" evidence="7">
    <location>
        <begin position="274"/>
        <end position="296"/>
    </location>
</feature>
<feature type="domain" description="Bacterial sugar transferase" evidence="8">
    <location>
        <begin position="269"/>
        <end position="453"/>
    </location>
</feature>
<evidence type="ECO:0000256" key="4">
    <source>
        <dbReference type="ARBA" id="ARBA00022692"/>
    </source>
</evidence>
<keyword evidence="10" id="KW-1185">Reference proteome</keyword>
<evidence type="ECO:0000256" key="7">
    <source>
        <dbReference type="SAM" id="Phobius"/>
    </source>
</evidence>
<dbReference type="InterPro" id="IPR003362">
    <property type="entry name" value="Bact_transf"/>
</dbReference>
<dbReference type="PANTHER" id="PTHR30576">
    <property type="entry name" value="COLANIC BIOSYNTHESIS UDP-GLUCOSE LIPID CARRIER TRANSFERASE"/>
    <property type="match status" value="1"/>
</dbReference>
<protein>
    <submittedName>
        <fullName evidence="9">Undecaprenyl-phosphate glucose phosphotransferase</fullName>
        <ecNumber evidence="9">2.7.8.31</ecNumber>
    </submittedName>
</protein>
<dbReference type="InterPro" id="IPR017473">
    <property type="entry name" value="Undecaprenyl-P_gluc_Ptfrase"/>
</dbReference>